<reference evidence="9" key="1">
    <citation type="submission" date="2020-11" db="EMBL/GenBank/DDBJ databases">
        <authorList>
            <person name="Tran Van P."/>
        </authorList>
    </citation>
    <scope>NUCLEOTIDE SEQUENCE</scope>
</reference>
<dbReference type="PROSITE" id="PS50089">
    <property type="entry name" value="ZF_RING_2"/>
    <property type="match status" value="1"/>
</dbReference>
<dbReference type="CDD" id="cd16569">
    <property type="entry name" value="RING-HC_SHPRH-like"/>
    <property type="match status" value="1"/>
</dbReference>
<keyword evidence="1" id="KW-0479">Metal-binding</keyword>
<dbReference type="CDD" id="cd18793">
    <property type="entry name" value="SF2_C_SNF"/>
    <property type="match status" value="1"/>
</dbReference>
<dbReference type="EMBL" id="CAJPEX010000184">
    <property type="protein sequence ID" value="CAG0914037.1"/>
    <property type="molecule type" value="Genomic_DNA"/>
</dbReference>
<feature type="domain" description="RING-type" evidence="7">
    <location>
        <begin position="1450"/>
        <end position="1498"/>
    </location>
</feature>
<dbReference type="OrthoDB" id="423559at2759"/>
<dbReference type="SUPFAM" id="SSF57850">
    <property type="entry name" value="RING/U-box"/>
    <property type="match status" value="1"/>
</dbReference>
<dbReference type="InterPro" id="IPR000330">
    <property type="entry name" value="SNF2_N"/>
</dbReference>
<dbReference type="GO" id="GO:0008270">
    <property type="term" value="F:zinc ion binding"/>
    <property type="evidence" value="ECO:0007669"/>
    <property type="project" value="UniProtKB-KW"/>
</dbReference>
<feature type="compositionally biased region" description="Basic residues" evidence="6">
    <location>
        <begin position="555"/>
        <end position="585"/>
    </location>
</feature>
<dbReference type="InterPro" id="IPR001965">
    <property type="entry name" value="Znf_PHD"/>
</dbReference>
<evidence type="ECO:0000256" key="2">
    <source>
        <dbReference type="ARBA" id="ARBA00022771"/>
    </source>
</evidence>
<dbReference type="InterPro" id="IPR052583">
    <property type="entry name" value="ATP-helicase/E3_Ub-Ligase"/>
</dbReference>
<proteinExistence type="predicted"/>
<evidence type="ECO:0000256" key="3">
    <source>
        <dbReference type="ARBA" id="ARBA00022801"/>
    </source>
</evidence>
<evidence type="ECO:0000259" key="7">
    <source>
        <dbReference type="PROSITE" id="PS50089"/>
    </source>
</evidence>
<dbReference type="PANTHER" id="PTHR45865">
    <property type="entry name" value="E3 UBIQUITIN-PROTEIN LIGASE SHPRH FAMILY MEMBER"/>
    <property type="match status" value="1"/>
</dbReference>
<dbReference type="InterPro" id="IPR011011">
    <property type="entry name" value="Znf_FYVE_PHD"/>
</dbReference>
<protein>
    <recommendedName>
        <fullName evidence="11">E3 ubiquitin-protein ligase SHPRH</fullName>
    </recommendedName>
</protein>
<keyword evidence="10" id="KW-1185">Reference proteome</keyword>
<dbReference type="InterPro" id="IPR038718">
    <property type="entry name" value="SNF2-like_sf"/>
</dbReference>
<evidence type="ECO:0000256" key="5">
    <source>
        <dbReference type="PROSITE-ProRule" id="PRU00175"/>
    </source>
</evidence>
<dbReference type="EMBL" id="OA882221">
    <property type="protein sequence ID" value="CAD7273885.1"/>
    <property type="molecule type" value="Genomic_DNA"/>
</dbReference>
<accession>A0A7R9BER8</accession>
<feature type="compositionally biased region" description="Basic and acidic residues" evidence="6">
    <location>
        <begin position="1699"/>
        <end position="1708"/>
    </location>
</feature>
<dbReference type="Pfam" id="PF21324">
    <property type="entry name" value="SHPRH_helical-2nd"/>
    <property type="match status" value="1"/>
</dbReference>
<feature type="compositionally biased region" description="Acidic residues" evidence="6">
    <location>
        <begin position="1244"/>
        <end position="1257"/>
    </location>
</feature>
<dbReference type="Pfam" id="PF00176">
    <property type="entry name" value="SNF2-rel_dom"/>
    <property type="match status" value="1"/>
</dbReference>
<dbReference type="InterPro" id="IPR048695">
    <property type="entry name" value="SHPRH_helical_2nd"/>
</dbReference>
<dbReference type="Proteomes" id="UP000678499">
    <property type="component" value="Unassembled WGS sequence"/>
</dbReference>
<dbReference type="InterPro" id="IPR001841">
    <property type="entry name" value="Znf_RING"/>
</dbReference>
<dbReference type="GO" id="GO:0016787">
    <property type="term" value="F:hydrolase activity"/>
    <property type="evidence" value="ECO:0007669"/>
    <property type="project" value="UniProtKB-KW"/>
</dbReference>
<evidence type="ECO:0000256" key="6">
    <source>
        <dbReference type="SAM" id="MobiDB-lite"/>
    </source>
</evidence>
<dbReference type="SUPFAM" id="SSF57903">
    <property type="entry name" value="FYVE/PHD zinc finger"/>
    <property type="match status" value="1"/>
</dbReference>
<feature type="region of interest" description="Disordered" evidence="6">
    <location>
        <begin position="960"/>
        <end position="994"/>
    </location>
</feature>
<evidence type="ECO:0000313" key="9">
    <source>
        <dbReference type="EMBL" id="CAD7273885.1"/>
    </source>
</evidence>
<dbReference type="GO" id="GO:0006974">
    <property type="term" value="P:DNA damage response"/>
    <property type="evidence" value="ECO:0007669"/>
    <property type="project" value="TreeGrafter"/>
</dbReference>
<dbReference type="InterPro" id="IPR001650">
    <property type="entry name" value="Helicase_C-like"/>
</dbReference>
<evidence type="ECO:0000256" key="1">
    <source>
        <dbReference type="ARBA" id="ARBA00022723"/>
    </source>
</evidence>
<evidence type="ECO:0000259" key="8">
    <source>
        <dbReference type="PROSITE" id="PS51194"/>
    </source>
</evidence>
<dbReference type="SMART" id="SM00490">
    <property type="entry name" value="HELICc"/>
    <property type="match status" value="1"/>
</dbReference>
<dbReference type="GO" id="GO:0000209">
    <property type="term" value="P:protein polyubiquitination"/>
    <property type="evidence" value="ECO:0007669"/>
    <property type="project" value="TreeGrafter"/>
</dbReference>
<dbReference type="PROSITE" id="PS51194">
    <property type="entry name" value="HELICASE_CTER"/>
    <property type="match status" value="1"/>
</dbReference>
<keyword evidence="4" id="KW-0862">Zinc</keyword>
<dbReference type="SUPFAM" id="SSF52540">
    <property type="entry name" value="P-loop containing nucleoside triphosphate hydrolases"/>
    <property type="match status" value="2"/>
</dbReference>
<dbReference type="InterPro" id="IPR049730">
    <property type="entry name" value="SNF2/RAD54-like_C"/>
</dbReference>
<dbReference type="GO" id="GO:0005524">
    <property type="term" value="F:ATP binding"/>
    <property type="evidence" value="ECO:0007669"/>
    <property type="project" value="InterPro"/>
</dbReference>
<dbReference type="InterPro" id="IPR048686">
    <property type="entry name" value="SHPRH_helical_1st"/>
</dbReference>
<gene>
    <name evidence="9" type="ORF">NMOB1V02_LOCUS1753</name>
</gene>
<dbReference type="GO" id="GO:0005634">
    <property type="term" value="C:nucleus"/>
    <property type="evidence" value="ECO:0007669"/>
    <property type="project" value="TreeGrafter"/>
</dbReference>
<dbReference type="GO" id="GO:0061630">
    <property type="term" value="F:ubiquitin protein ligase activity"/>
    <property type="evidence" value="ECO:0007669"/>
    <property type="project" value="TreeGrafter"/>
</dbReference>
<dbReference type="SMART" id="SM00249">
    <property type="entry name" value="PHD"/>
    <property type="match status" value="1"/>
</dbReference>
<dbReference type="SMART" id="SM00487">
    <property type="entry name" value="DEXDc"/>
    <property type="match status" value="1"/>
</dbReference>
<dbReference type="Pfam" id="PF00271">
    <property type="entry name" value="Helicase_C"/>
    <property type="match status" value="1"/>
</dbReference>
<dbReference type="Pfam" id="PF21325">
    <property type="entry name" value="SHPRH_helical-1st"/>
    <property type="match status" value="1"/>
</dbReference>
<dbReference type="Gene3D" id="3.40.50.300">
    <property type="entry name" value="P-loop containing nucleotide triphosphate hydrolases"/>
    <property type="match status" value="1"/>
</dbReference>
<feature type="region of interest" description="Disordered" evidence="6">
    <location>
        <begin position="1510"/>
        <end position="1529"/>
    </location>
</feature>
<feature type="domain" description="Helicase C-terminal" evidence="8">
    <location>
        <begin position="1542"/>
        <end position="1693"/>
    </location>
</feature>
<dbReference type="InterPro" id="IPR013083">
    <property type="entry name" value="Znf_RING/FYVE/PHD"/>
</dbReference>
<feature type="region of interest" description="Disordered" evidence="6">
    <location>
        <begin position="1681"/>
        <end position="1732"/>
    </location>
</feature>
<feature type="region of interest" description="Disordered" evidence="6">
    <location>
        <begin position="1229"/>
        <end position="1259"/>
    </location>
</feature>
<feature type="region of interest" description="Disordered" evidence="6">
    <location>
        <begin position="473"/>
        <end position="588"/>
    </location>
</feature>
<dbReference type="InterPro" id="IPR027417">
    <property type="entry name" value="P-loop_NTPase"/>
</dbReference>
<evidence type="ECO:0000313" key="10">
    <source>
        <dbReference type="Proteomes" id="UP000678499"/>
    </source>
</evidence>
<dbReference type="PANTHER" id="PTHR45865:SF1">
    <property type="entry name" value="E3 UBIQUITIN-PROTEIN LIGASE SHPRH"/>
    <property type="match status" value="1"/>
</dbReference>
<dbReference type="Gene3D" id="3.30.40.10">
    <property type="entry name" value="Zinc/RING finger domain, C3HC4 (zinc finger)"/>
    <property type="match status" value="1"/>
</dbReference>
<sequence length="1755" mass="196346">MPRVRATPVRVSASDAAARGLSLISSSTHGGAAAAAKKKRGRGGDAAPPPLAAVIPADETALLELSRRLQLTEFHVAVRCADDSVATPRALLGRVQLPTLGQHFVKRGTDLDVSHDENKLEQVNPVCCLEERDLFAECRRRGKEAWLYVSALENESFIYFEGDEPVDWDFISKPTVAKSGSKKRRRTDEWSWVPSCSFGVVPVAGNLPIVLFDALKMKSQFTLYLVDEDGPCLRVFLNDSQLLSDIDPCEDGASRNLKALIAFQHFFGISSREFVPVSDVDTKRHDNASLYRQVKERHRRNADYDRHRNFPVRHCQLLPSLRPYQVDAVRWMLSREDFFPDDKNDVDEMSNDFKSAEKSKFSESPAFIAKVDESQTVSSSNADANSCSKIEEASFSKFESLDDKNNSMNHPLWQHLTLPNGLDVFLQPWMGYVTTKKPVLARIPRGGILADEMGLGKTVEVLATVLINQRPNHPLSTLSSVKLEPISSSPEEEPKPNDLQSNNDAVEEEPKPNDLQSNNNAVEEKNDSSVSIPDVVSTEKTEVEPEVEVVEEKPKRKRKPAAKNPKAGKKMAKKGKKEDKKKKSSNRGELLKALQASYLMQLSAYNGTRAVTESAARAEKNRGFFVTKVSRGSERNFECLCGKDEGSLGKKVVCTKCSLAQHAACVDAEHETSGYICPHCRASCCDPLPSGATLIVTPASIAHQWVDEVNKHVLGLDVLMYNGLLRQGYISPAALAKKDVVITTYEALAQELRYVDLQHPTDDGSKVLRAPKRYMTTPSPITSVDWWRLCLDEAQMVEAVLSPTAVMARRIPAQLRWCVTGTPVQRSLRDVYGLFAFLDAEPWARWRWFEQLLLVSSVDLVAALARVLWRTCKKDVLHELQIPSRTDTVHRLYFSAVEEHYYRSLHLRCSQAALSKIASLPPQIQRARLGELHPNLVKNLMAPLAFLRLACCHPSLVTSSGDGAPRRVVSRRGVRRRPEPGNELAVGEGSAPSSSAYYKCGSVHELLDQLLRRTKVEAEEMLRSIASAANGLAGLSILKEDTEAAVAQYKLVLKMASEFEESLHMDSFQRLHAIQNLCEILPEGEDDKVLRDKADAIRLHLTGKAKQALAKAQNALETSRQAVEKLRDESAEELGNHIVQNWLGMILRPDADTNKLLAFIEAELGLEKKPSFVNEFNRSRHVSRLSAHLGSELNKAEILRTELVALMELLAGSEPRQLVTAAVECHLRPEPKPEKKKTRGGKGEDEEDDVDFDEEEENSTKEQCMLCDAHDKLEEYEELLFDVRDKKKGHKATDDVTLFGDLRRATWKPSKVDGVMKAVVKFGRQFSSKGCEAGAACLKISEAMRKEFRPLRNVWSCVFDSVSVQDEMTMCVSRLEIGRPEDFKTKKGNKQRPANIVLPAEIDLRAVEFVNTKIASEEQLVRKHAHLKYLRHLKASGFGSSRDSHNDEPCPICRQELGRQWALLPCAHCFCLDCCEAIMHRARLDCLPGSNFKCPVCRQVASRNEVSYVMSEEEEKDVSGGKKDEEDEDEGLDVVVGDHCTKIRGLVLQLKRLRRKDPEAKSIVFCSWHAMLVFARKALEENDIPLSFYAPGRQAEKPLRQFKSDPRVAVLLMHTAAGSKGLNLTEANHVFFLDQLLNPGQELQAIGRIDRIGQTKPTFVHRFVIARTIEESLDAMLQSHRDHHLPPQPNTDNPQGSDEEVRVKHRETEEEGEEKAEDGDDDANSDTALMINPKIRLAELKSLFTGREADPEENS</sequence>
<evidence type="ECO:0000256" key="4">
    <source>
        <dbReference type="ARBA" id="ARBA00022833"/>
    </source>
</evidence>
<feature type="compositionally biased region" description="Acidic residues" evidence="6">
    <location>
        <begin position="1709"/>
        <end position="1724"/>
    </location>
</feature>
<dbReference type="SMART" id="SM00184">
    <property type="entry name" value="RING"/>
    <property type="match status" value="1"/>
</dbReference>
<keyword evidence="2 5" id="KW-0863">Zinc-finger</keyword>
<dbReference type="Gene3D" id="3.40.50.10810">
    <property type="entry name" value="Tandem AAA-ATPase domain"/>
    <property type="match status" value="2"/>
</dbReference>
<dbReference type="InterPro" id="IPR014001">
    <property type="entry name" value="Helicase_ATP-bd"/>
</dbReference>
<organism evidence="9">
    <name type="scientific">Notodromas monacha</name>
    <dbReference type="NCBI Taxonomy" id="399045"/>
    <lineage>
        <taxon>Eukaryota</taxon>
        <taxon>Metazoa</taxon>
        <taxon>Ecdysozoa</taxon>
        <taxon>Arthropoda</taxon>
        <taxon>Crustacea</taxon>
        <taxon>Oligostraca</taxon>
        <taxon>Ostracoda</taxon>
        <taxon>Podocopa</taxon>
        <taxon>Podocopida</taxon>
        <taxon>Cypridocopina</taxon>
        <taxon>Cypridoidea</taxon>
        <taxon>Cyprididae</taxon>
        <taxon>Notodromas</taxon>
    </lineage>
</organism>
<keyword evidence="3" id="KW-0378">Hydrolase</keyword>
<evidence type="ECO:0008006" key="11">
    <source>
        <dbReference type="Google" id="ProtNLM"/>
    </source>
</evidence>
<name>A0A7R9BER8_9CRUS</name>